<dbReference type="Pfam" id="PF17482">
    <property type="entry name" value="Phage_sheath_1C"/>
    <property type="match status" value="1"/>
</dbReference>
<comment type="caution">
    <text evidence="5">The sequence shown here is derived from an EMBL/GenBank/DDBJ whole genome shotgun (WGS) entry which is preliminary data.</text>
</comment>
<keyword evidence="6" id="KW-1185">Reference proteome</keyword>
<comment type="similarity">
    <text evidence="1">Belongs to the myoviridae tail sheath protein family.</text>
</comment>
<dbReference type="RefSeq" id="WP_378161517.1">
    <property type="nucleotide sequence ID" value="NZ_JBHSBU010000001.1"/>
</dbReference>
<evidence type="ECO:0000259" key="4">
    <source>
        <dbReference type="Pfam" id="PF17482"/>
    </source>
</evidence>
<dbReference type="Proteomes" id="UP001595791">
    <property type="component" value="Unassembled WGS sequence"/>
</dbReference>
<proteinExistence type="inferred from homology"/>
<evidence type="ECO:0000256" key="1">
    <source>
        <dbReference type="ARBA" id="ARBA00008005"/>
    </source>
</evidence>
<feature type="domain" description="Tail sheath protein C-terminal" evidence="4">
    <location>
        <begin position="556"/>
        <end position="654"/>
    </location>
</feature>
<feature type="domain" description="Tail sheath protein subtilisin-like" evidence="3">
    <location>
        <begin position="463"/>
        <end position="553"/>
    </location>
</feature>
<dbReference type="InterPro" id="IPR020287">
    <property type="entry name" value="Tail_sheath_C"/>
</dbReference>
<dbReference type="Gene3D" id="3.40.50.11780">
    <property type="match status" value="2"/>
</dbReference>
<evidence type="ECO:0000313" key="5">
    <source>
        <dbReference type="EMBL" id="MFC4158632.1"/>
    </source>
</evidence>
<evidence type="ECO:0000256" key="2">
    <source>
        <dbReference type="SAM" id="MobiDB-lite"/>
    </source>
</evidence>
<accession>A0ABV8MNL5</accession>
<evidence type="ECO:0000259" key="3">
    <source>
        <dbReference type="Pfam" id="PF04984"/>
    </source>
</evidence>
<sequence length="673" mass="72438">MRYATPGVSIERTDAASVEPIVLRTDITGFVGLAERGPLDTPLPVESWRQFQAHFGEPLSSAYLAHALRGFFDNGGRRAWVVRVAARQFGADGDLAFEAAGGACRAARLIHDTAGRPCWRIAASSPGSWGNGLSIAIRRERPQTQAARQVEPGAVVLASTAGFAVGELVRLSQPGRPAAYRVLVQLDPGSHTLYWVHPDPLRRDPGQTSWHGHDPARPLLVERVAYALALWRNGRFIAQYRDLHPAPQHPRHIGTLLRPPYPSPLALLRMPPNSDGNQAAPSLIQVEVLGSGPSLPVEPDADGPLWLTGGADGLAALGPDDFIGAPCSPLDGDLVRLRALRGLQALSHIDEISLLAIPDILIRPEQEPVYLAPPAPPSPSCRPCPPPEPVRRPHQPLPPGELPPSFDEAAVLRVQTALIVDCEARGDRFALLSLPYERATDPRQGPRAAIEWRGLLTEHQAARQAALYSPWLAIAGQGGRVRWIPPCGHIAGAIARTDLSRGVMRAPANLPLSGVVDLRIEADAVQHGQLNQAGVNVLRAPTGREPLLLGARTVSDEPEWRYVNTVRMVLALKRAFAVALRWAVFEPAALTTRDAVVSTLTAILTLFHERGAFAGATPAESFFVRSEGDGRDGRLIALVGIAPVAPAEFIVLRVGRQDNLPVVTLAQDEALLP</sequence>
<dbReference type="InterPro" id="IPR052042">
    <property type="entry name" value="Tail_sheath_structural"/>
</dbReference>
<dbReference type="EMBL" id="JBHSBU010000001">
    <property type="protein sequence ID" value="MFC4158632.1"/>
    <property type="molecule type" value="Genomic_DNA"/>
</dbReference>
<evidence type="ECO:0000313" key="6">
    <source>
        <dbReference type="Proteomes" id="UP001595791"/>
    </source>
</evidence>
<feature type="region of interest" description="Disordered" evidence="2">
    <location>
        <begin position="371"/>
        <end position="403"/>
    </location>
</feature>
<reference evidence="6" key="1">
    <citation type="journal article" date="2019" name="Int. J. Syst. Evol. Microbiol.">
        <title>The Global Catalogue of Microorganisms (GCM) 10K type strain sequencing project: providing services to taxonomists for standard genome sequencing and annotation.</title>
        <authorList>
            <consortium name="The Broad Institute Genomics Platform"/>
            <consortium name="The Broad Institute Genome Sequencing Center for Infectious Disease"/>
            <person name="Wu L."/>
            <person name="Ma J."/>
        </authorList>
    </citation>
    <scope>NUCLEOTIDE SEQUENCE [LARGE SCALE GENOMIC DNA]</scope>
    <source>
        <strain evidence="6">LMG 29894</strain>
    </source>
</reference>
<gene>
    <name evidence="5" type="ORF">ACFOW7_04565</name>
</gene>
<dbReference type="InterPro" id="IPR035089">
    <property type="entry name" value="Phage_sheath_subtilisin"/>
</dbReference>
<dbReference type="PANTHER" id="PTHR35861">
    <property type="match status" value="1"/>
</dbReference>
<dbReference type="PANTHER" id="PTHR35861:SF1">
    <property type="entry name" value="PHAGE TAIL SHEATH PROTEIN"/>
    <property type="match status" value="1"/>
</dbReference>
<organism evidence="5 6">
    <name type="scientific">Chitinimonas lacunae</name>
    <dbReference type="NCBI Taxonomy" id="1963018"/>
    <lineage>
        <taxon>Bacteria</taxon>
        <taxon>Pseudomonadati</taxon>
        <taxon>Pseudomonadota</taxon>
        <taxon>Betaproteobacteria</taxon>
        <taxon>Neisseriales</taxon>
        <taxon>Chitinibacteraceae</taxon>
        <taxon>Chitinimonas</taxon>
    </lineage>
</organism>
<dbReference type="Pfam" id="PF04984">
    <property type="entry name" value="Phage_sheath_1"/>
    <property type="match status" value="1"/>
</dbReference>
<feature type="compositionally biased region" description="Pro residues" evidence="2">
    <location>
        <begin position="371"/>
        <end position="388"/>
    </location>
</feature>
<name>A0ABV8MNL5_9NEIS</name>
<protein>
    <submittedName>
        <fullName evidence="5">Phage tail sheath family protein</fullName>
    </submittedName>
</protein>